<dbReference type="SUPFAM" id="SSF53335">
    <property type="entry name" value="S-adenosyl-L-methionine-dependent methyltransferases"/>
    <property type="match status" value="1"/>
</dbReference>
<gene>
    <name evidence="9" type="primary">rsmA</name>
    <name evidence="9" type="ORF">LEP1GSC058_2960</name>
</gene>
<dbReference type="GO" id="GO:0052908">
    <property type="term" value="F:16S rRNA (adenine(1518)-N(6)/adenine(1519)-N(6))-dimethyltransferase activity"/>
    <property type="evidence" value="ECO:0007669"/>
    <property type="project" value="UniProtKB-EC"/>
</dbReference>
<dbReference type="RefSeq" id="WP_016550196.1">
    <property type="nucleotide sequence ID" value="NZ_AKWZ02000010.1"/>
</dbReference>
<feature type="binding site" evidence="7">
    <location>
        <position position="105"/>
    </location>
    <ligand>
        <name>S-adenosyl-L-methionine</name>
        <dbReference type="ChEBI" id="CHEBI:59789"/>
    </ligand>
</feature>
<keyword evidence="4 7" id="KW-0808">Transferase</keyword>
<comment type="caution">
    <text evidence="9">The sequence shown here is derived from an EMBL/GenBank/DDBJ whole genome shotgun (WGS) entry which is preliminary data.</text>
</comment>
<evidence type="ECO:0000256" key="3">
    <source>
        <dbReference type="ARBA" id="ARBA00022603"/>
    </source>
</evidence>
<feature type="binding site" evidence="7">
    <location>
        <position position="62"/>
    </location>
    <ligand>
        <name>S-adenosyl-L-methionine</name>
        <dbReference type="ChEBI" id="CHEBI:59789"/>
    </ligand>
</feature>
<dbReference type="InterPro" id="IPR023165">
    <property type="entry name" value="rRNA_Ade_diMease-like_C"/>
</dbReference>
<keyword evidence="2" id="KW-0698">rRNA processing</keyword>
<keyword evidence="1" id="KW-0963">Cytoplasm</keyword>
<feature type="binding site" evidence="7">
    <location>
        <position position="123"/>
    </location>
    <ligand>
        <name>S-adenosyl-L-methionine</name>
        <dbReference type="ChEBI" id="CHEBI:59789"/>
    </ligand>
</feature>
<dbReference type="InterPro" id="IPR029063">
    <property type="entry name" value="SAM-dependent_MTases_sf"/>
</dbReference>
<dbReference type="SMART" id="SM00650">
    <property type="entry name" value="rADc"/>
    <property type="match status" value="1"/>
</dbReference>
<dbReference type="EMBL" id="AKWZ02000010">
    <property type="protein sequence ID" value="EPG73723.1"/>
    <property type="molecule type" value="Genomic_DNA"/>
</dbReference>
<evidence type="ECO:0000259" key="8">
    <source>
        <dbReference type="SMART" id="SM00650"/>
    </source>
</evidence>
<dbReference type="NCBIfam" id="TIGR00755">
    <property type="entry name" value="ksgA"/>
    <property type="match status" value="1"/>
</dbReference>
<dbReference type="PANTHER" id="PTHR11727:SF7">
    <property type="entry name" value="DIMETHYLADENOSINE TRANSFERASE-RELATED"/>
    <property type="match status" value="1"/>
</dbReference>
<dbReference type="GO" id="GO:0005829">
    <property type="term" value="C:cytosol"/>
    <property type="evidence" value="ECO:0007669"/>
    <property type="project" value="TreeGrafter"/>
</dbReference>
<proteinExistence type="inferred from homology"/>
<keyword evidence="10" id="KW-1185">Reference proteome</keyword>
<protein>
    <submittedName>
        <fullName evidence="9">Ribosomal RNA small subunit methyltransferase A</fullName>
        <ecNumber evidence="9">2.1.1.182</ecNumber>
    </submittedName>
</protein>
<dbReference type="Gene3D" id="3.40.50.150">
    <property type="entry name" value="Vaccinia Virus protein VP39"/>
    <property type="match status" value="1"/>
</dbReference>
<evidence type="ECO:0000256" key="6">
    <source>
        <dbReference type="ARBA" id="ARBA00022884"/>
    </source>
</evidence>
<dbReference type="PROSITE" id="PS01131">
    <property type="entry name" value="RRNA_A_DIMETH"/>
    <property type="match status" value="1"/>
</dbReference>
<dbReference type="InterPro" id="IPR001737">
    <property type="entry name" value="KsgA/Erm"/>
</dbReference>
<dbReference type="PROSITE" id="PS51689">
    <property type="entry name" value="SAM_RNA_A_N6_MT"/>
    <property type="match status" value="1"/>
</dbReference>
<dbReference type="OrthoDB" id="9814755at2"/>
<evidence type="ECO:0000256" key="5">
    <source>
        <dbReference type="ARBA" id="ARBA00022691"/>
    </source>
</evidence>
<dbReference type="CDD" id="cd02440">
    <property type="entry name" value="AdoMet_MTases"/>
    <property type="match status" value="1"/>
</dbReference>
<accession>S3UWS2</accession>
<evidence type="ECO:0000256" key="1">
    <source>
        <dbReference type="ARBA" id="ARBA00022490"/>
    </source>
</evidence>
<dbReference type="STRING" id="1193011.LEP1GSC058_2960"/>
<keyword evidence="5 7" id="KW-0949">S-adenosyl-L-methionine</keyword>
<sequence>MSFPEYPFFKTSVLREFLKSKSSAPLKKWGQNFLIDPKAVQSLIDSADPEALQSSEIILEIGPGLGALSHLLIRFKKKLRLYEIDPVYAEWLEHFLPGAEIVRGDARETLRLPPDTDCFLFGNLPYYITSELIILALERLNGLKGAVFLVQKEFAVRLTKEISSLGIYAGAYGIFKLRKRIKAGCFYPAPNIDSSILSFKSAPRFAERKYYQALELLCRVAFWGKRKKLSSSLKEAPIRSFYPKGEFPFQDKEDSLRSRLSLAVKSAEISIDKRPEELKQEDFYLVAEKFPFN</sequence>
<evidence type="ECO:0000256" key="4">
    <source>
        <dbReference type="ARBA" id="ARBA00022679"/>
    </source>
</evidence>
<dbReference type="InterPro" id="IPR020598">
    <property type="entry name" value="rRNA_Ade_methylase_Trfase_N"/>
</dbReference>
<dbReference type="Gene3D" id="1.10.8.100">
    <property type="entry name" value="Ribosomal RNA adenine dimethylase-like, domain 2"/>
    <property type="match status" value="1"/>
</dbReference>
<comment type="similarity">
    <text evidence="7">Belongs to the class I-like SAM-binding methyltransferase superfamily. rRNA adenine N(6)-methyltransferase family.</text>
</comment>
<dbReference type="AlphaFoldDB" id="S3UWS2"/>
<feature type="domain" description="Ribosomal RNA adenine methylase transferase N-terminal" evidence="8">
    <location>
        <begin position="39"/>
        <end position="203"/>
    </location>
</feature>
<dbReference type="Pfam" id="PF00398">
    <property type="entry name" value="RrnaAD"/>
    <property type="match status" value="1"/>
</dbReference>
<feature type="binding site" evidence="7">
    <location>
        <position position="32"/>
    </location>
    <ligand>
        <name>S-adenosyl-L-methionine</name>
        <dbReference type="ChEBI" id="CHEBI:59789"/>
    </ligand>
</feature>
<keyword evidence="3 7" id="KW-0489">Methyltransferase</keyword>
<dbReference type="InterPro" id="IPR020596">
    <property type="entry name" value="rRNA_Ade_Mease_Trfase_CS"/>
</dbReference>
<reference evidence="9" key="1">
    <citation type="submission" date="2013-04" db="EMBL/GenBank/DDBJ databases">
        <authorList>
            <person name="Harkins D.M."/>
            <person name="Durkin A.S."/>
            <person name="Selengut J.D."/>
            <person name="Sanka R."/>
            <person name="DePew J."/>
            <person name="Purushe J."/>
            <person name="Ahmed A."/>
            <person name="van der Linden H."/>
            <person name="Goris M.G.A."/>
            <person name="Hartskeerl R.A."/>
            <person name="Vinetz J.M."/>
            <person name="Sutton G.G."/>
            <person name="Nelson W.C."/>
            <person name="Fouts D.E."/>
        </authorList>
    </citation>
    <scope>NUCLEOTIDE SEQUENCE [LARGE SCALE GENOMIC DNA]</scope>
    <source>
        <strain evidence="9">BUT 6</strain>
    </source>
</reference>
<evidence type="ECO:0000313" key="10">
    <source>
        <dbReference type="Proteomes" id="UP000014540"/>
    </source>
</evidence>
<feature type="binding site" evidence="7">
    <location>
        <position position="34"/>
    </location>
    <ligand>
        <name>S-adenosyl-L-methionine</name>
        <dbReference type="ChEBI" id="CHEBI:59789"/>
    </ligand>
</feature>
<dbReference type="GO" id="GO:0003723">
    <property type="term" value="F:RNA binding"/>
    <property type="evidence" value="ECO:0007669"/>
    <property type="project" value="UniProtKB-UniRule"/>
</dbReference>
<feature type="binding site" evidence="7">
    <location>
        <position position="83"/>
    </location>
    <ligand>
        <name>S-adenosyl-L-methionine</name>
        <dbReference type="ChEBI" id="CHEBI:59789"/>
    </ligand>
</feature>
<evidence type="ECO:0000256" key="7">
    <source>
        <dbReference type="PROSITE-ProRule" id="PRU01026"/>
    </source>
</evidence>
<name>S3UWS2_9LEPT</name>
<dbReference type="PANTHER" id="PTHR11727">
    <property type="entry name" value="DIMETHYLADENOSINE TRANSFERASE"/>
    <property type="match status" value="1"/>
</dbReference>
<dbReference type="EC" id="2.1.1.182" evidence="9"/>
<dbReference type="Proteomes" id="UP000014540">
    <property type="component" value="Unassembled WGS sequence"/>
</dbReference>
<organism evidence="9 10">
    <name type="scientific">Leptospira fainei serovar Hurstbridge str. BUT 6</name>
    <dbReference type="NCBI Taxonomy" id="1193011"/>
    <lineage>
        <taxon>Bacteria</taxon>
        <taxon>Pseudomonadati</taxon>
        <taxon>Spirochaetota</taxon>
        <taxon>Spirochaetia</taxon>
        <taxon>Leptospirales</taxon>
        <taxon>Leptospiraceae</taxon>
        <taxon>Leptospira</taxon>
    </lineage>
</organism>
<evidence type="ECO:0000313" key="9">
    <source>
        <dbReference type="EMBL" id="EPG73723.1"/>
    </source>
</evidence>
<evidence type="ECO:0000256" key="2">
    <source>
        <dbReference type="ARBA" id="ARBA00022552"/>
    </source>
</evidence>
<keyword evidence="6 7" id="KW-0694">RNA-binding</keyword>
<dbReference type="InterPro" id="IPR011530">
    <property type="entry name" value="rRNA_adenine_dimethylase"/>
</dbReference>